<comment type="caution">
    <text evidence="14">The sequence shown here is derived from an EMBL/GenBank/DDBJ whole genome shotgun (WGS) entry which is preliminary data.</text>
</comment>
<accession>A0A927BVE8</accession>
<evidence type="ECO:0000259" key="13">
    <source>
        <dbReference type="PROSITE" id="PS50885"/>
    </source>
</evidence>
<evidence type="ECO:0000313" key="15">
    <source>
        <dbReference type="Proteomes" id="UP000621560"/>
    </source>
</evidence>
<evidence type="ECO:0000256" key="1">
    <source>
        <dbReference type="ARBA" id="ARBA00004651"/>
    </source>
</evidence>
<dbReference type="Pfam" id="PF02518">
    <property type="entry name" value="HATPase_c"/>
    <property type="match status" value="1"/>
</dbReference>
<keyword evidence="15" id="KW-1185">Reference proteome</keyword>
<name>A0A927BVE8_9BACL</name>
<keyword evidence="9 12" id="KW-1133">Transmembrane helix</keyword>
<dbReference type="SMART" id="SM00387">
    <property type="entry name" value="HATPase_c"/>
    <property type="match status" value="1"/>
</dbReference>
<feature type="domain" description="HAMP" evidence="13">
    <location>
        <begin position="317"/>
        <end position="369"/>
    </location>
</feature>
<dbReference type="Gene3D" id="3.30.450.20">
    <property type="entry name" value="PAS domain"/>
    <property type="match status" value="2"/>
</dbReference>
<keyword evidence="2" id="KW-1003">Cell membrane</keyword>
<keyword evidence="10" id="KW-0902">Two-component regulatory system</keyword>
<dbReference type="GO" id="GO:0005524">
    <property type="term" value="F:ATP binding"/>
    <property type="evidence" value="ECO:0007669"/>
    <property type="project" value="UniProtKB-KW"/>
</dbReference>
<evidence type="ECO:0000256" key="4">
    <source>
        <dbReference type="ARBA" id="ARBA00022679"/>
    </source>
</evidence>
<dbReference type="InterPro" id="IPR036890">
    <property type="entry name" value="HATPase_C_sf"/>
</dbReference>
<evidence type="ECO:0000256" key="10">
    <source>
        <dbReference type="ARBA" id="ARBA00023012"/>
    </source>
</evidence>
<proteinExistence type="predicted"/>
<evidence type="ECO:0000256" key="6">
    <source>
        <dbReference type="ARBA" id="ARBA00022741"/>
    </source>
</evidence>
<comment type="subcellular location">
    <subcellularLocation>
        <location evidence="1">Cell membrane</location>
        <topology evidence="1">Multi-pass membrane protein</topology>
    </subcellularLocation>
</comment>
<evidence type="ECO:0000256" key="5">
    <source>
        <dbReference type="ARBA" id="ARBA00022692"/>
    </source>
</evidence>
<evidence type="ECO:0000256" key="3">
    <source>
        <dbReference type="ARBA" id="ARBA00022553"/>
    </source>
</evidence>
<organism evidence="14 15">
    <name type="scientific">Paenibacillus sabuli</name>
    <dbReference type="NCBI Taxonomy" id="2772509"/>
    <lineage>
        <taxon>Bacteria</taxon>
        <taxon>Bacillati</taxon>
        <taxon>Bacillota</taxon>
        <taxon>Bacilli</taxon>
        <taxon>Bacillales</taxon>
        <taxon>Paenibacillaceae</taxon>
        <taxon>Paenibacillus</taxon>
    </lineage>
</organism>
<keyword evidence="4" id="KW-0808">Transferase</keyword>
<keyword evidence="6" id="KW-0547">Nucleotide-binding</keyword>
<dbReference type="EMBL" id="JACXIZ010000024">
    <property type="protein sequence ID" value="MBD2846455.1"/>
    <property type="molecule type" value="Genomic_DNA"/>
</dbReference>
<dbReference type="RefSeq" id="WP_190918902.1">
    <property type="nucleotide sequence ID" value="NZ_JACXIZ010000024.1"/>
</dbReference>
<keyword evidence="11 12" id="KW-0472">Membrane</keyword>
<dbReference type="GO" id="GO:0005886">
    <property type="term" value="C:plasma membrane"/>
    <property type="evidence" value="ECO:0007669"/>
    <property type="project" value="UniProtKB-SubCell"/>
</dbReference>
<dbReference type="SUPFAM" id="SSF158472">
    <property type="entry name" value="HAMP domain-like"/>
    <property type="match status" value="1"/>
</dbReference>
<evidence type="ECO:0000256" key="9">
    <source>
        <dbReference type="ARBA" id="ARBA00022989"/>
    </source>
</evidence>
<dbReference type="PANTHER" id="PTHR34220:SF11">
    <property type="entry name" value="SENSOR PROTEIN KINASE HPTS"/>
    <property type="match status" value="1"/>
</dbReference>
<keyword evidence="7 14" id="KW-0418">Kinase</keyword>
<evidence type="ECO:0000256" key="2">
    <source>
        <dbReference type="ARBA" id="ARBA00022475"/>
    </source>
</evidence>
<keyword evidence="3" id="KW-0597">Phosphoprotein</keyword>
<evidence type="ECO:0000313" key="14">
    <source>
        <dbReference type="EMBL" id="MBD2846455.1"/>
    </source>
</evidence>
<dbReference type="GO" id="GO:0000155">
    <property type="term" value="F:phosphorelay sensor kinase activity"/>
    <property type="evidence" value="ECO:0007669"/>
    <property type="project" value="InterPro"/>
</dbReference>
<dbReference type="InterPro" id="IPR003660">
    <property type="entry name" value="HAMP_dom"/>
</dbReference>
<gene>
    <name evidence="14" type="ORF">IDH44_14735</name>
</gene>
<protein>
    <submittedName>
        <fullName evidence="14">Sensor histidine kinase</fullName>
    </submittedName>
</protein>
<dbReference type="InterPro" id="IPR003594">
    <property type="entry name" value="HATPase_dom"/>
</dbReference>
<dbReference type="Proteomes" id="UP000621560">
    <property type="component" value="Unassembled WGS sequence"/>
</dbReference>
<evidence type="ECO:0000256" key="11">
    <source>
        <dbReference type="ARBA" id="ARBA00023136"/>
    </source>
</evidence>
<evidence type="ECO:0000256" key="8">
    <source>
        <dbReference type="ARBA" id="ARBA00022840"/>
    </source>
</evidence>
<dbReference type="PANTHER" id="PTHR34220">
    <property type="entry name" value="SENSOR HISTIDINE KINASE YPDA"/>
    <property type="match status" value="1"/>
</dbReference>
<keyword evidence="8" id="KW-0067">ATP-binding</keyword>
<dbReference type="InterPro" id="IPR050640">
    <property type="entry name" value="Bact_2-comp_sensor_kinase"/>
</dbReference>
<dbReference type="Pfam" id="PF06580">
    <property type="entry name" value="His_kinase"/>
    <property type="match status" value="1"/>
</dbReference>
<evidence type="ECO:0000256" key="7">
    <source>
        <dbReference type="ARBA" id="ARBA00022777"/>
    </source>
</evidence>
<dbReference type="Gene3D" id="6.10.340.10">
    <property type="match status" value="1"/>
</dbReference>
<evidence type="ECO:0000256" key="12">
    <source>
        <dbReference type="SAM" id="Phobius"/>
    </source>
</evidence>
<dbReference type="SMART" id="SM00304">
    <property type="entry name" value="HAMP"/>
    <property type="match status" value="1"/>
</dbReference>
<dbReference type="Pfam" id="PF00672">
    <property type="entry name" value="HAMP"/>
    <property type="match status" value="1"/>
</dbReference>
<dbReference type="CDD" id="cd06225">
    <property type="entry name" value="HAMP"/>
    <property type="match status" value="1"/>
</dbReference>
<reference evidence="14" key="1">
    <citation type="submission" date="2020-09" db="EMBL/GenBank/DDBJ databases">
        <title>A novel bacterium of genus Paenibacillus, isolated from South China Sea.</title>
        <authorList>
            <person name="Huang H."/>
            <person name="Mo K."/>
            <person name="Hu Y."/>
        </authorList>
    </citation>
    <scope>NUCLEOTIDE SEQUENCE</scope>
    <source>
        <strain evidence="14">IB182496</strain>
    </source>
</reference>
<keyword evidence="5 12" id="KW-0812">Transmembrane</keyword>
<dbReference type="AlphaFoldDB" id="A0A927BVE8"/>
<dbReference type="InterPro" id="IPR010559">
    <property type="entry name" value="Sig_transdc_His_kin_internal"/>
</dbReference>
<dbReference type="PROSITE" id="PS50885">
    <property type="entry name" value="HAMP"/>
    <property type="match status" value="1"/>
</dbReference>
<dbReference type="Gene3D" id="3.30.565.10">
    <property type="entry name" value="Histidine kinase-like ATPase, C-terminal domain"/>
    <property type="match status" value="1"/>
</dbReference>
<feature type="transmembrane region" description="Helical" evidence="12">
    <location>
        <begin position="296"/>
        <end position="319"/>
    </location>
</feature>
<sequence length="597" mass="67139">MKALFRMANQMKLRTKLIFSFVIVVFAPVLVVGVLLGEELQSMALDNAAEQTRTNVERVRQRTLEVLHVSRDIAYRLANDERMAQVASERYTTTYAVVEAYRSYRDIEQYIRLYKEIANIRLYMDNPTLLNNWEFLQPTREIVRAGWYEQALQGPNDAVTWQYLQDERDGQFYLSLVRKVHFLDSAQSAVLVVNANMDLLGQILRQESFDTMLVDEAGAIVASNKPEQVGRTLRELELIEADDALGSGVHQAAIGGTPYQIRVAPLAPDASLGGLRIVSIFAIDAITGDITRTNGLALAVIGAALLAATVMIVTVSNLVTKRMRHLSKHINRVATGNLNTVVVMDGKDEIAQLSRQFNAMVASIHELVDAVGESNRQKRELEAKQSEIRFKMMASQINPHFLFNALESIRMKAHMRGEREIARIVRLLGKLIRRNLEADERMTTVGAELDLVRSYLQIQNFRYNDRLLFRLIAAPETMGLPIPPLVIQPLVENAVIHGLENDEQGARIEVHVRADATGLSVLVVDDGAGMDADRLHRLRWALRQPEEREPGGRIGLRNVDQRLKMTYGEPSGLRVHSAPGRGTRVRFRIPTGGMRRV</sequence>
<dbReference type="SUPFAM" id="SSF55874">
    <property type="entry name" value="ATPase domain of HSP90 chaperone/DNA topoisomerase II/histidine kinase"/>
    <property type="match status" value="1"/>
</dbReference>